<reference evidence="1 2" key="1">
    <citation type="submission" date="2017-08" db="EMBL/GenBank/DDBJ databases">
        <title>Infants hospitalized years apart are colonized by the same room-sourced microbial strains.</title>
        <authorList>
            <person name="Brooks B."/>
            <person name="Olm M.R."/>
            <person name="Firek B.A."/>
            <person name="Baker R."/>
            <person name="Thomas B.C."/>
            <person name="Morowitz M.J."/>
            <person name="Banfield J.F."/>
        </authorList>
    </citation>
    <scope>NUCLEOTIDE SEQUENCE [LARGE SCALE GENOMIC DNA]</scope>
    <source>
        <strain evidence="1">S2_018_000_R3_119</strain>
    </source>
</reference>
<comment type="caution">
    <text evidence="1">The sequence shown here is derived from an EMBL/GenBank/DDBJ whole genome shotgun (WGS) entry which is preliminary data.</text>
</comment>
<organism evidence="1 2">
    <name type="scientific">Sphingomonas taxi</name>
    <dbReference type="NCBI Taxonomy" id="1549858"/>
    <lineage>
        <taxon>Bacteria</taxon>
        <taxon>Pseudomonadati</taxon>
        <taxon>Pseudomonadota</taxon>
        <taxon>Alphaproteobacteria</taxon>
        <taxon>Sphingomonadales</taxon>
        <taxon>Sphingomonadaceae</taxon>
        <taxon>Sphingomonas</taxon>
    </lineage>
</organism>
<dbReference type="Proteomes" id="UP000249555">
    <property type="component" value="Unassembled WGS sequence"/>
</dbReference>
<dbReference type="EMBL" id="QFMX01000001">
    <property type="protein sequence ID" value="PZO77074.1"/>
    <property type="molecule type" value="Genomic_DNA"/>
</dbReference>
<evidence type="ECO:0008006" key="3">
    <source>
        <dbReference type="Google" id="ProtNLM"/>
    </source>
</evidence>
<name>A0A2W4Z4I4_9SPHN</name>
<evidence type="ECO:0000313" key="1">
    <source>
        <dbReference type="EMBL" id="PZO77074.1"/>
    </source>
</evidence>
<sequence>MVTIKPAAPLNGPALLPDALVDQYVKPGADQLLLLAAFRLTALGWVEGHTAQSLMRRRWVATFDGFNDIMRLPREPVRSVVSLAYFDQADALTSGDGLWRIVGSQMLPAVGTTWPVTAGRGSAVQVTFEAGYDDVATEAPALQIAALLLMKHLFDGGSIEDVPATVTLLLDAQYRTPVIG</sequence>
<proteinExistence type="predicted"/>
<protein>
    <recommendedName>
        <fullName evidence="3">Phage gp6-like head-tail connector protein</fullName>
    </recommendedName>
</protein>
<accession>A0A2W4Z4I4</accession>
<evidence type="ECO:0000313" key="2">
    <source>
        <dbReference type="Proteomes" id="UP000249555"/>
    </source>
</evidence>
<gene>
    <name evidence="1" type="ORF">DI640_01450</name>
</gene>
<dbReference type="AlphaFoldDB" id="A0A2W4Z4I4"/>